<sequence>MMRRRRVLLLGRWILYLGRRGFCLGIVGVALWVLPGSPAVFGSRIFINWWRSSPFLLSSSSPFLPLIVTLAPPLLDDIMFSKHLRDEHRGAQTLPATRSSKGTPSSSDQKGKRAAPTLPVSSSKRSRPSSSAFLRM</sequence>
<feature type="compositionally biased region" description="Polar residues" evidence="1">
    <location>
        <begin position="94"/>
        <end position="108"/>
    </location>
</feature>
<organism evidence="3">
    <name type="scientific">Sesamum latifolium</name>
    <dbReference type="NCBI Taxonomy" id="2727402"/>
    <lineage>
        <taxon>Eukaryota</taxon>
        <taxon>Viridiplantae</taxon>
        <taxon>Streptophyta</taxon>
        <taxon>Embryophyta</taxon>
        <taxon>Tracheophyta</taxon>
        <taxon>Spermatophyta</taxon>
        <taxon>Magnoliopsida</taxon>
        <taxon>eudicotyledons</taxon>
        <taxon>Gunneridae</taxon>
        <taxon>Pentapetalae</taxon>
        <taxon>asterids</taxon>
        <taxon>lamiids</taxon>
        <taxon>Lamiales</taxon>
        <taxon>Pedaliaceae</taxon>
        <taxon>Sesamum</taxon>
    </lineage>
</organism>
<feature type="region of interest" description="Disordered" evidence="1">
    <location>
        <begin position="90"/>
        <end position="136"/>
    </location>
</feature>
<reference evidence="3" key="1">
    <citation type="submission" date="2020-06" db="EMBL/GenBank/DDBJ databases">
        <authorList>
            <person name="Li T."/>
            <person name="Hu X."/>
            <person name="Zhang T."/>
            <person name="Song X."/>
            <person name="Zhang H."/>
            <person name="Dai N."/>
            <person name="Sheng W."/>
            <person name="Hou X."/>
            <person name="Wei L."/>
        </authorList>
    </citation>
    <scope>NUCLEOTIDE SEQUENCE</scope>
    <source>
        <strain evidence="3">KEN1</strain>
        <tissue evidence="3">Leaf</tissue>
    </source>
</reference>
<keyword evidence="2" id="KW-0812">Transmembrane</keyword>
<reference evidence="3" key="2">
    <citation type="journal article" date="2024" name="Plant">
        <title>Genomic evolution and insights into agronomic trait innovations of Sesamum species.</title>
        <authorList>
            <person name="Miao H."/>
            <person name="Wang L."/>
            <person name="Qu L."/>
            <person name="Liu H."/>
            <person name="Sun Y."/>
            <person name="Le M."/>
            <person name="Wang Q."/>
            <person name="Wei S."/>
            <person name="Zheng Y."/>
            <person name="Lin W."/>
            <person name="Duan Y."/>
            <person name="Cao H."/>
            <person name="Xiong S."/>
            <person name="Wang X."/>
            <person name="Wei L."/>
            <person name="Li C."/>
            <person name="Ma Q."/>
            <person name="Ju M."/>
            <person name="Zhao R."/>
            <person name="Li G."/>
            <person name="Mu C."/>
            <person name="Tian Q."/>
            <person name="Mei H."/>
            <person name="Zhang T."/>
            <person name="Gao T."/>
            <person name="Zhang H."/>
        </authorList>
    </citation>
    <scope>NUCLEOTIDE SEQUENCE</scope>
    <source>
        <strain evidence="3">KEN1</strain>
    </source>
</reference>
<name>A0AAW2X7Q4_9LAMI</name>
<gene>
    <name evidence="3" type="ORF">Slati_1949400</name>
</gene>
<dbReference type="AlphaFoldDB" id="A0AAW2X7Q4"/>
<comment type="caution">
    <text evidence="3">The sequence shown here is derived from an EMBL/GenBank/DDBJ whole genome shotgun (WGS) entry which is preliminary data.</text>
</comment>
<dbReference type="EMBL" id="JACGWN010000006">
    <property type="protein sequence ID" value="KAL0448215.1"/>
    <property type="molecule type" value="Genomic_DNA"/>
</dbReference>
<feature type="transmembrane region" description="Helical" evidence="2">
    <location>
        <begin position="52"/>
        <end position="75"/>
    </location>
</feature>
<keyword evidence="2" id="KW-1133">Transmembrane helix</keyword>
<keyword evidence="2" id="KW-0472">Membrane</keyword>
<evidence type="ECO:0000256" key="1">
    <source>
        <dbReference type="SAM" id="MobiDB-lite"/>
    </source>
</evidence>
<proteinExistence type="predicted"/>
<accession>A0AAW2X7Q4</accession>
<protein>
    <submittedName>
        <fullName evidence="3">Uncharacterized protein</fullName>
    </submittedName>
</protein>
<evidence type="ECO:0000256" key="2">
    <source>
        <dbReference type="SAM" id="Phobius"/>
    </source>
</evidence>
<evidence type="ECO:0000313" key="3">
    <source>
        <dbReference type="EMBL" id="KAL0448215.1"/>
    </source>
</evidence>